<gene>
    <name evidence="7" type="primary">DLT1</name>
    <name evidence="9" type="ORF">NKR19_g6276</name>
</gene>
<keyword evidence="10" id="KW-1185">Reference proteome</keyword>
<dbReference type="Proteomes" id="UP001174691">
    <property type="component" value="Unassembled WGS sequence"/>
</dbReference>
<comment type="caution">
    <text evidence="9">The sequence shown here is derived from an EMBL/GenBank/DDBJ whole genome shotgun (WGS) entry which is preliminary data.</text>
</comment>
<organism evidence="9 10">
    <name type="scientific">Coniochaeta hoffmannii</name>
    <dbReference type="NCBI Taxonomy" id="91930"/>
    <lineage>
        <taxon>Eukaryota</taxon>
        <taxon>Fungi</taxon>
        <taxon>Dikarya</taxon>
        <taxon>Ascomycota</taxon>
        <taxon>Pezizomycotina</taxon>
        <taxon>Sordariomycetes</taxon>
        <taxon>Sordariomycetidae</taxon>
        <taxon>Coniochaetales</taxon>
        <taxon>Coniochaetaceae</taxon>
        <taxon>Coniochaeta</taxon>
    </lineage>
</organism>
<evidence type="ECO:0000256" key="4">
    <source>
        <dbReference type="ARBA" id="ARBA00022692"/>
    </source>
</evidence>
<dbReference type="GO" id="GO:0016020">
    <property type="term" value="C:membrane"/>
    <property type="evidence" value="ECO:0007669"/>
    <property type="project" value="UniProtKB-SubCell"/>
</dbReference>
<evidence type="ECO:0000256" key="8">
    <source>
        <dbReference type="SAM" id="MobiDB-lite"/>
    </source>
</evidence>
<dbReference type="PANTHER" id="PTHR40021:SF1">
    <property type="entry name" value="DEFECT AT LOW TEMPERATURE PROTEIN 1"/>
    <property type="match status" value="1"/>
</dbReference>
<evidence type="ECO:0000256" key="2">
    <source>
        <dbReference type="ARBA" id="ARBA00005550"/>
    </source>
</evidence>
<proteinExistence type="inferred from homology"/>
<feature type="region of interest" description="Disordered" evidence="8">
    <location>
        <begin position="311"/>
        <end position="363"/>
    </location>
</feature>
<dbReference type="InterPro" id="IPR038869">
    <property type="entry name" value="DLT1"/>
</dbReference>
<feature type="transmembrane region" description="Helical" evidence="7">
    <location>
        <begin position="20"/>
        <end position="40"/>
    </location>
</feature>
<keyword evidence="4 7" id="KW-0812">Transmembrane</keyword>
<keyword evidence="6 7" id="KW-0472">Membrane</keyword>
<feature type="transmembrane region" description="Helical" evidence="7">
    <location>
        <begin position="52"/>
        <end position="76"/>
    </location>
</feature>
<accession>A0AA38RN87</accession>
<protein>
    <recommendedName>
        <fullName evidence="3 7">Defect at low temperature protein 1</fullName>
    </recommendedName>
</protein>
<name>A0AA38RN87_9PEZI</name>
<sequence>MATKKRSPLAVAFRVAYNSIYGFLYLVLTALLLSLATDIIRQAVLRKQTFNILVIAIAYIVTILILAFIYAIRLYINRSVLASIPKSYLPIEKGDLKKHVRKMIVAGLSRSAAIAYAARPRVKPNFPTQLLGPDGEKAEVGEAQKERRSIPPFKLKKTVTVEDEMGISLPPVKPVWGDIEHPGWGSPTSPDLRDLQYASVISELPNLIEAKAITLAPPDPESQTEPPMLDPEAVSLLQRSEEMALRDYLTHLADLGVLEASQTTADFIAKYEYARFSTRPLPNIRFRELMHLFAQILRAMKPLDPAVLASLIDPGSDDGDSAPPESDIDNNAPRTPRGNNRTPESSIARSASSSTGSSRSSRVRGAVPYLQVARNSSANTWAQQSFRTAPTTPKSRRTAVSRSSSSASVSGNSFAQTRNPYPVSQASSASSMRSDAGSVVIRLAEDEEGEMPYVLNLTETRSSAG</sequence>
<reference evidence="9" key="1">
    <citation type="submission" date="2022-07" db="EMBL/GenBank/DDBJ databases">
        <title>Fungi with potential for degradation of polypropylene.</title>
        <authorList>
            <person name="Gostincar C."/>
        </authorList>
    </citation>
    <scope>NUCLEOTIDE SEQUENCE</scope>
    <source>
        <strain evidence="9">EXF-13287</strain>
    </source>
</reference>
<evidence type="ECO:0000313" key="10">
    <source>
        <dbReference type="Proteomes" id="UP001174691"/>
    </source>
</evidence>
<feature type="compositionally biased region" description="Polar residues" evidence="8">
    <location>
        <begin position="378"/>
        <end position="393"/>
    </location>
</feature>
<evidence type="ECO:0000256" key="1">
    <source>
        <dbReference type="ARBA" id="ARBA00002489"/>
    </source>
</evidence>
<comment type="similarity">
    <text evidence="2 7">Belongs to the DLT1 family.</text>
</comment>
<keyword evidence="5 7" id="KW-1133">Transmembrane helix</keyword>
<evidence type="ECO:0000256" key="3">
    <source>
        <dbReference type="ARBA" id="ARBA00021353"/>
    </source>
</evidence>
<comment type="function">
    <text evidence="1 7">Required for growth under high-pressure and low-temperature conditions.</text>
</comment>
<evidence type="ECO:0000256" key="6">
    <source>
        <dbReference type="ARBA" id="ARBA00023136"/>
    </source>
</evidence>
<feature type="compositionally biased region" description="Low complexity" evidence="8">
    <location>
        <begin position="424"/>
        <end position="435"/>
    </location>
</feature>
<evidence type="ECO:0000256" key="5">
    <source>
        <dbReference type="ARBA" id="ARBA00022989"/>
    </source>
</evidence>
<feature type="region of interest" description="Disordered" evidence="8">
    <location>
        <begin position="378"/>
        <end position="435"/>
    </location>
</feature>
<feature type="compositionally biased region" description="Low complexity" evidence="8">
    <location>
        <begin position="345"/>
        <end position="363"/>
    </location>
</feature>
<comment type="subcellular location">
    <subcellularLocation>
        <location evidence="7">Membrane</location>
        <topology evidence="7">Multi-pass membrane protein</topology>
    </subcellularLocation>
</comment>
<dbReference type="EMBL" id="JANBVN010000095">
    <property type="protein sequence ID" value="KAJ9144851.1"/>
    <property type="molecule type" value="Genomic_DNA"/>
</dbReference>
<dbReference type="AlphaFoldDB" id="A0AA38RN87"/>
<dbReference type="PANTHER" id="PTHR40021">
    <property type="entry name" value="DEFECT AT LOW TEMPERATURE PROTEIN 1"/>
    <property type="match status" value="1"/>
</dbReference>
<evidence type="ECO:0000256" key="7">
    <source>
        <dbReference type="RuleBase" id="RU367100"/>
    </source>
</evidence>
<feature type="compositionally biased region" description="Low complexity" evidence="8">
    <location>
        <begin position="400"/>
        <end position="410"/>
    </location>
</feature>
<evidence type="ECO:0000313" key="9">
    <source>
        <dbReference type="EMBL" id="KAJ9144851.1"/>
    </source>
</evidence>